<dbReference type="HAMAP" id="MF_00223">
    <property type="entry name" value="FolE"/>
    <property type="match status" value="1"/>
</dbReference>
<dbReference type="InterPro" id="IPR020602">
    <property type="entry name" value="GTP_CycHdrlase_I_dom"/>
</dbReference>
<comment type="catalytic activity">
    <reaction evidence="1 5">
        <text>GTP + H2O = 7,8-dihydroneopterin 3'-triphosphate + formate + H(+)</text>
        <dbReference type="Rhea" id="RHEA:17473"/>
        <dbReference type="ChEBI" id="CHEBI:15377"/>
        <dbReference type="ChEBI" id="CHEBI:15378"/>
        <dbReference type="ChEBI" id="CHEBI:15740"/>
        <dbReference type="ChEBI" id="CHEBI:37565"/>
        <dbReference type="ChEBI" id="CHEBI:58462"/>
        <dbReference type="EC" id="3.5.4.16"/>
    </reaction>
</comment>
<sequence length="183" mass="20954">MDKKKIEKAVRMILESIGEDPERPGISKTPERFARMCEEIFAGMREKAADVLKTLPSEKYRDMVLVRDIPFYSVCEHHLVPFFGKVHIAYVPSGRMTGLSKFARLVEAFSKRLQVQERITRQIADAFQKKLKPEGVFVMIEAVHLCMVMRGIKKERSSVVTVAARGVFKKSEKQAEVLNLIKK</sequence>
<dbReference type="Gene3D" id="3.30.1130.10">
    <property type="match status" value="1"/>
</dbReference>
<feature type="binding site" evidence="5">
    <location>
        <position position="75"/>
    </location>
    <ligand>
        <name>Zn(2+)</name>
        <dbReference type="ChEBI" id="CHEBI:29105"/>
    </ligand>
</feature>
<comment type="caution">
    <text evidence="7">The sequence shown here is derived from an EMBL/GenBank/DDBJ whole genome shotgun (WGS) entry which is preliminary data.</text>
</comment>
<dbReference type="NCBIfam" id="NF006825">
    <property type="entry name" value="PRK09347.1-2"/>
    <property type="match status" value="1"/>
</dbReference>
<dbReference type="GO" id="GO:0046654">
    <property type="term" value="P:tetrahydrofolate biosynthetic process"/>
    <property type="evidence" value="ECO:0007669"/>
    <property type="project" value="UniProtKB-UniRule"/>
</dbReference>
<keyword evidence="5" id="KW-0547">Nucleotide-binding</keyword>
<keyword evidence="4 5" id="KW-0378">Hydrolase</keyword>
<evidence type="ECO:0000256" key="1">
    <source>
        <dbReference type="ARBA" id="ARBA00001052"/>
    </source>
</evidence>
<name>A0A2M7S920_9BACT</name>
<gene>
    <name evidence="5 7" type="primary">folE</name>
    <name evidence="7" type="ORF">COY52_08265</name>
</gene>
<dbReference type="UniPathway" id="UPA00848">
    <property type="reaction ID" value="UER00151"/>
</dbReference>
<reference evidence="8" key="1">
    <citation type="submission" date="2017-09" db="EMBL/GenBank/DDBJ databases">
        <title>Depth-based differentiation of microbial function through sediment-hosted aquifers and enrichment of novel symbionts in the deep terrestrial subsurface.</title>
        <authorList>
            <person name="Probst A.J."/>
            <person name="Ladd B."/>
            <person name="Jarett J.K."/>
            <person name="Geller-Mcgrath D.E."/>
            <person name="Sieber C.M.K."/>
            <person name="Emerson J.B."/>
            <person name="Anantharaman K."/>
            <person name="Thomas B.C."/>
            <person name="Malmstrom R."/>
            <person name="Stieglmeier M."/>
            <person name="Klingl A."/>
            <person name="Woyke T."/>
            <person name="Ryan C.M."/>
            <person name="Banfield J.F."/>
        </authorList>
    </citation>
    <scope>NUCLEOTIDE SEQUENCE [LARGE SCALE GENOMIC DNA]</scope>
</reference>
<evidence type="ECO:0000259" key="6">
    <source>
        <dbReference type="Pfam" id="PF01227"/>
    </source>
</evidence>
<evidence type="ECO:0000256" key="4">
    <source>
        <dbReference type="ARBA" id="ARBA00022801"/>
    </source>
</evidence>
<dbReference type="FunFam" id="3.30.1130.10:FF:000001">
    <property type="entry name" value="GTP cyclohydrolase 1"/>
    <property type="match status" value="1"/>
</dbReference>
<organism evidence="7 8">
    <name type="scientific">Candidatus Desantisbacteria bacterium CG_4_10_14_0_8_um_filter_48_22</name>
    <dbReference type="NCBI Taxonomy" id="1974543"/>
    <lineage>
        <taxon>Bacteria</taxon>
        <taxon>Candidatus Desantisiibacteriota</taxon>
    </lineage>
</organism>
<dbReference type="PANTHER" id="PTHR11109">
    <property type="entry name" value="GTP CYCLOHYDROLASE I"/>
    <property type="match status" value="1"/>
</dbReference>
<evidence type="ECO:0000256" key="3">
    <source>
        <dbReference type="ARBA" id="ARBA00022563"/>
    </source>
</evidence>
<dbReference type="GO" id="GO:0003934">
    <property type="term" value="F:GTP cyclohydrolase I activity"/>
    <property type="evidence" value="ECO:0007669"/>
    <property type="project" value="UniProtKB-UniRule"/>
</dbReference>
<protein>
    <recommendedName>
        <fullName evidence="5">GTP cyclohydrolase 1</fullName>
        <ecNumber evidence="5">3.5.4.16</ecNumber>
    </recommendedName>
    <alternativeName>
        <fullName evidence="5">GTP cyclohydrolase I</fullName>
        <shortName evidence="5">GTP-CH-I</shortName>
    </alternativeName>
</protein>
<dbReference type="GO" id="GO:0005737">
    <property type="term" value="C:cytoplasm"/>
    <property type="evidence" value="ECO:0007669"/>
    <property type="project" value="TreeGrafter"/>
</dbReference>
<evidence type="ECO:0000256" key="5">
    <source>
        <dbReference type="HAMAP-Rule" id="MF_00223"/>
    </source>
</evidence>
<keyword evidence="3 5" id="KW-0554">One-carbon metabolism</keyword>
<dbReference type="EMBL" id="PFMR01000217">
    <property type="protein sequence ID" value="PIZ16024.1"/>
    <property type="molecule type" value="Genomic_DNA"/>
</dbReference>
<feature type="binding site" evidence="5">
    <location>
        <position position="78"/>
    </location>
    <ligand>
        <name>Zn(2+)</name>
        <dbReference type="ChEBI" id="CHEBI:29105"/>
    </ligand>
</feature>
<dbReference type="GO" id="GO:0005525">
    <property type="term" value="F:GTP binding"/>
    <property type="evidence" value="ECO:0007669"/>
    <property type="project" value="UniProtKB-KW"/>
</dbReference>
<dbReference type="FunFam" id="1.10.286.10:FF:000001">
    <property type="entry name" value="GTP cyclohydrolase 1"/>
    <property type="match status" value="1"/>
</dbReference>
<dbReference type="Pfam" id="PF01227">
    <property type="entry name" value="GTP_cyclohydroI"/>
    <property type="match status" value="1"/>
</dbReference>
<keyword evidence="5" id="KW-0479">Metal-binding</keyword>
<dbReference type="Gene3D" id="1.10.286.10">
    <property type="match status" value="1"/>
</dbReference>
<evidence type="ECO:0000313" key="8">
    <source>
        <dbReference type="Proteomes" id="UP000229307"/>
    </source>
</evidence>
<dbReference type="InterPro" id="IPR001474">
    <property type="entry name" value="GTP_CycHdrlase_I"/>
</dbReference>
<dbReference type="InterPro" id="IPR043133">
    <property type="entry name" value="GTP-CH-I_C/QueF"/>
</dbReference>
<keyword evidence="5" id="KW-0862">Zinc</keyword>
<dbReference type="PANTHER" id="PTHR11109:SF7">
    <property type="entry name" value="GTP CYCLOHYDROLASE 1"/>
    <property type="match status" value="1"/>
</dbReference>
<accession>A0A2M7S920</accession>
<comment type="similarity">
    <text evidence="5">Belongs to the GTP cyclohydrolase I family.</text>
</comment>
<dbReference type="GO" id="GO:0006730">
    <property type="term" value="P:one-carbon metabolic process"/>
    <property type="evidence" value="ECO:0007669"/>
    <property type="project" value="UniProtKB-UniRule"/>
</dbReference>
<feature type="binding site" evidence="5">
    <location>
        <position position="146"/>
    </location>
    <ligand>
        <name>Zn(2+)</name>
        <dbReference type="ChEBI" id="CHEBI:29105"/>
    </ligand>
</feature>
<dbReference type="SUPFAM" id="SSF55620">
    <property type="entry name" value="Tetrahydrobiopterin biosynthesis enzymes-like"/>
    <property type="match status" value="1"/>
</dbReference>
<dbReference type="GO" id="GO:0006729">
    <property type="term" value="P:tetrahydrobiopterin biosynthetic process"/>
    <property type="evidence" value="ECO:0007669"/>
    <property type="project" value="TreeGrafter"/>
</dbReference>
<proteinExistence type="inferred from homology"/>
<dbReference type="GO" id="GO:0008270">
    <property type="term" value="F:zinc ion binding"/>
    <property type="evidence" value="ECO:0007669"/>
    <property type="project" value="UniProtKB-UniRule"/>
</dbReference>
<dbReference type="NCBIfam" id="TIGR00063">
    <property type="entry name" value="folE"/>
    <property type="match status" value="1"/>
</dbReference>
<dbReference type="PROSITE" id="PS00860">
    <property type="entry name" value="GTP_CYCLOHYDROL_1_2"/>
    <property type="match status" value="1"/>
</dbReference>
<dbReference type="Proteomes" id="UP000229307">
    <property type="component" value="Unassembled WGS sequence"/>
</dbReference>
<evidence type="ECO:0000313" key="7">
    <source>
        <dbReference type="EMBL" id="PIZ16024.1"/>
    </source>
</evidence>
<comment type="pathway">
    <text evidence="2 5">Cofactor biosynthesis; 7,8-dihydroneopterin triphosphate biosynthesis; 7,8-dihydroneopterin triphosphate from GTP: step 1/1.</text>
</comment>
<dbReference type="NCBIfam" id="NF006826">
    <property type="entry name" value="PRK09347.1-3"/>
    <property type="match status" value="1"/>
</dbReference>
<keyword evidence="5" id="KW-0342">GTP-binding</keyword>
<dbReference type="EC" id="3.5.4.16" evidence="5"/>
<dbReference type="PROSITE" id="PS00859">
    <property type="entry name" value="GTP_CYCLOHYDROL_1_1"/>
    <property type="match status" value="1"/>
</dbReference>
<dbReference type="InterPro" id="IPR043134">
    <property type="entry name" value="GTP-CH-I_N"/>
</dbReference>
<comment type="subunit">
    <text evidence="5">Homopolymer.</text>
</comment>
<dbReference type="AlphaFoldDB" id="A0A2M7S920"/>
<evidence type="ECO:0000256" key="2">
    <source>
        <dbReference type="ARBA" id="ARBA00005080"/>
    </source>
</evidence>
<dbReference type="InterPro" id="IPR018234">
    <property type="entry name" value="GTP_CycHdrlase_I_CS"/>
</dbReference>
<feature type="domain" description="GTP cyclohydrolase I" evidence="6">
    <location>
        <begin position="6"/>
        <end position="181"/>
    </location>
</feature>